<sequence length="67" mass="7600">MTTMEEVKQFLDDRKAEGLSTKVGDVMDHFNIGVDEAKKLAIEAGAKIVRERIPYMVGPNPKKIYFE</sequence>
<organism evidence="1 2">
    <name type="scientific">Methanococcus maripaludis</name>
    <name type="common">Methanococcus deltae</name>
    <dbReference type="NCBI Taxonomy" id="39152"/>
    <lineage>
        <taxon>Archaea</taxon>
        <taxon>Methanobacteriati</taxon>
        <taxon>Methanobacteriota</taxon>
        <taxon>Methanomada group</taxon>
        <taxon>Methanococci</taxon>
        <taxon>Methanococcales</taxon>
        <taxon>Methanococcaceae</taxon>
        <taxon>Methanococcus</taxon>
    </lineage>
</organism>
<dbReference type="Proteomes" id="UP000584706">
    <property type="component" value="Unassembled WGS sequence"/>
</dbReference>
<proteinExistence type="predicted"/>
<protein>
    <submittedName>
        <fullName evidence="1">Uncharacterized protein</fullName>
    </submittedName>
</protein>
<dbReference type="AlphaFoldDB" id="A0A7J9S0E5"/>
<dbReference type="RefSeq" id="WP_183546878.1">
    <property type="nucleotide sequence ID" value="NZ_JACHIQ010000002.1"/>
</dbReference>
<gene>
    <name evidence="1" type="ORF">HNP97_001355</name>
</gene>
<evidence type="ECO:0000313" key="2">
    <source>
        <dbReference type="Proteomes" id="UP000584706"/>
    </source>
</evidence>
<reference evidence="1 2" key="1">
    <citation type="submission" date="2020-08" db="EMBL/GenBank/DDBJ databases">
        <title>Genomic Encyclopedia of Type Strains, Phase IV (KMG-V): Genome sequencing to study the core and pangenomes of soil and plant-associated prokaryotes.</title>
        <authorList>
            <person name="Whitman W."/>
        </authorList>
    </citation>
    <scope>NUCLEOTIDE SEQUENCE [LARGE SCALE GENOMIC DNA]</scope>
    <source>
        <strain evidence="1 2">DSM 7078</strain>
    </source>
</reference>
<accession>A0A7J9S0E5</accession>
<comment type="caution">
    <text evidence="1">The sequence shown here is derived from an EMBL/GenBank/DDBJ whole genome shotgun (WGS) entry which is preliminary data.</text>
</comment>
<name>A0A7J9S0E5_METMI</name>
<dbReference type="EMBL" id="JACHIQ010000002">
    <property type="protein sequence ID" value="MBB6067845.1"/>
    <property type="molecule type" value="Genomic_DNA"/>
</dbReference>
<evidence type="ECO:0000313" key="1">
    <source>
        <dbReference type="EMBL" id="MBB6067845.1"/>
    </source>
</evidence>